<dbReference type="InterPro" id="IPR014756">
    <property type="entry name" value="Ig_E-set"/>
</dbReference>
<dbReference type="PROSITE" id="PS50194">
    <property type="entry name" value="FILAMIN_REPEAT"/>
    <property type="match status" value="23"/>
</dbReference>
<dbReference type="GO" id="GO:0030036">
    <property type="term" value="P:actin cytoskeleton organization"/>
    <property type="evidence" value="ECO:0007669"/>
    <property type="project" value="InterPro"/>
</dbReference>
<proteinExistence type="inferred from homology"/>
<dbReference type="SMART" id="SM00033">
    <property type="entry name" value="CH"/>
    <property type="match status" value="2"/>
</dbReference>
<feature type="domain" description="Calponin-homology (CH)" evidence="11">
    <location>
        <begin position="163"/>
        <end position="266"/>
    </location>
</feature>
<feature type="repeat" description="Filamin" evidence="9">
    <location>
        <begin position="1897"/>
        <end position="1972"/>
    </location>
</feature>
<dbReference type="FunFam" id="1.10.418.10:FF:000008">
    <property type="entry name" value="Filamin-B isoform C"/>
    <property type="match status" value="1"/>
</dbReference>
<feature type="repeat" description="Filamin" evidence="9">
    <location>
        <begin position="460"/>
        <end position="556"/>
    </location>
</feature>
<dbReference type="FunFam" id="2.60.40.10:FF:000001">
    <property type="entry name" value="Filamin-C isoform b"/>
    <property type="match status" value="5"/>
</dbReference>
<organism evidence="12">
    <name type="scientific">Capra hircus</name>
    <name type="common">Goat</name>
    <dbReference type="NCBI Taxonomy" id="9925"/>
    <lineage>
        <taxon>Eukaryota</taxon>
        <taxon>Metazoa</taxon>
        <taxon>Chordata</taxon>
        <taxon>Craniata</taxon>
        <taxon>Vertebrata</taxon>
        <taxon>Euteleostomi</taxon>
        <taxon>Mammalia</taxon>
        <taxon>Eutheria</taxon>
        <taxon>Laurasiatheria</taxon>
        <taxon>Artiodactyla</taxon>
        <taxon>Ruminantia</taxon>
        <taxon>Pecora</taxon>
        <taxon>Bovidae</taxon>
        <taxon>Caprinae</taxon>
        <taxon>Capra</taxon>
    </lineage>
</organism>
<dbReference type="FunFam" id="2.60.40.10:FF:000105">
    <property type="entry name" value="filamin-C isoform X1"/>
    <property type="match status" value="1"/>
</dbReference>
<feature type="repeat" description="Filamin" evidence="9">
    <location>
        <begin position="1598"/>
        <end position="1693"/>
    </location>
</feature>
<dbReference type="FunFam" id="2.60.40.10:FF:000125">
    <property type="entry name" value="filamin-B isoform X1"/>
    <property type="match status" value="1"/>
</dbReference>
<comment type="subcellular location">
    <subcellularLocation>
        <location evidence="1">Cytoplasm</location>
        <location evidence="1">Cytoskeleton</location>
    </subcellularLocation>
</comment>
<accession>A0A8C2SG31</accession>
<keyword evidence="7" id="KW-0009">Actin-binding</keyword>
<feature type="repeat" description="Filamin" evidence="9">
    <location>
        <begin position="1405"/>
        <end position="1500"/>
    </location>
</feature>
<dbReference type="FunFam" id="2.60.40.10:FF:000126">
    <property type="entry name" value="filamin-C isoform X1"/>
    <property type="match status" value="1"/>
</dbReference>
<evidence type="ECO:0000259" key="11">
    <source>
        <dbReference type="PROSITE" id="PS50021"/>
    </source>
</evidence>
<feature type="repeat" description="Filamin" evidence="9">
    <location>
        <begin position="2468"/>
        <end position="2562"/>
    </location>
</feature>
<dbReference type="FunFam" id="2.60.40.10:FF:000092">
    <property type="entry name" value="Filamin-B isoform B"/>
    <property type="match status" value="1"/>
</dbReference>
<dbReference type="InterPro" id="IPR013783">
    <property type="entry name" value="Ig-like_fold"/>
</dbReference>
<dbReference type="SUPFAM" id="SSF47576">
    <property type="entry name" value="Calponin-homology domain, CH-domain"/>
    <property type="match status" value="1"/>
</dbReference>
<dbReference type="SUPFAM" id="SSF81296">
    <property type="entry name" value="E set domains"/>
    <property type="match status" value="24"/>
</dbReference>
<feature type="repeat" description="Filamin" evidence="9">
    <location>
        <begin position="952"/>
        <end position="1049"/>
    </location>
</feature>
<reference evidence="12" key="2">
    <citation type="submission" date="2025-08" db="UniProtKB">
        <authorList>
            <consortium name="Ensembl"/>
        </authorList>
    </citation>
    <scope>IDENTIFICATION</scope>
</reference>
<dbReference type="InterPro" id="IPR001589">
    <property type="entry name" value="Actinin_actin-bd_CS"/>
</dbReference>
<dbReference type="GO" id="GO:0005856">
    <property type="term" value="C:cytoskeleton"/>
    <property type="evidence" value="ECO:0007669"/>
    <property type="project" value="UniProtKB-SubCell"/>
</dbReference>
<reference evidence="12" key="1">
    <citation type="submission" date="2019-03" db="EMBL/GenBank/DDBJ databases">
        <title>Genome sequencing and reference-guided assembly of Black Bengal Goat (Capra hircus).</title>
        <authorList>
            <person name="Siddiki A.Z."/>
            <person name="Baten A."/>
            <person name="Billah M."/>
            <person name="Alam M.A.U."/>
            <person name="Shawrob K.S.M."/>
            <person name="Saha S."/>
            <person name="Chowdhury M."/>
            <person name="Rahman A.H."/>
            <person name="Stear M."/>
            <person name="Miah G."/>
            <person name="Das G.B."/>
            <person name="Hossain M.M."/>
            <person name="Kumkum M."/>
            <person name="Islam M.S."/>
            <person name="Mollah A.M."/>
            <person name="Ahsan A."/>
            <person name="Tusar F."/>
            <person name="Khan M.K.I."/>
        </authorList>
    </citation>
    <scope>NUCLEOTIDE SEQUENCE [LARGE SCALE GENOMIC DNA]</scope>
</reference>
<dbReference type="PANTHER" id="PTHR38537:SF7">
    <property type="entry name" value="FILAMIN-B"/>
    <property type="match status" value="1"/>
</dbReference>
<dbReference type="GO" id="GO:0051015">
    <property type="term" value="F:actin filament binding"/>
    <property type="evidence" value="ECO:0007669"/>
    <property type="project" value="InterPro"/>
</dbReference>
<dbReference type="PANTHER" id="PTHR38537">
    <property type="entry name" value="JITTERBUG, ISOFORM N"/>
    <property type="match status" value="1"/>
</dbReference>
<keyword evidence="4" id="KW-0597">Phosphoprotein</keyword>
<dbReference type="PROSITE" id="PS00019">
    <property type="entry name" value="ACTININ_1"/>
    <property type="match status" value="1"/>
</dbReference>
<feature type="repeat" description="Filamin" evidence="9">
    <location>
        <begin position="750"/>
        <end position="852"/>
    </location>
</feature>
<feature type="repeat" description="Filamin" evidence="9">
    <location>
        <begin position="273"/>
        <end position="371"/>
    </location>
</feature>
<keyword evidence="5" id="KW-0677">Repeat</keyword>
<feature type="repeat" description="Filamin" evidence="9">
    <location>
        <begin position="557"/>
        <end position="649"/>
    </location>
</feature>
<dbReference type="FunFam" id="2.60.40.10:FF:000042">
    <property type="entry name" value="Filamin-B isoform B"/>
    <property type="match status" value="1"/>
</dbReference>
<dbReference type="FunFam" id="2.60.40.10:FF:000168">
    <property type="entry name" value="filamin-C isoform X2"/>
    <property type="match status" value="1"/>
</dbReference>
<dbReference type="Pfam" id="PF00630">
    <property type="entry name" value="Filamin"/>
    <property type="match status" value="24"/>
</dbReference>
<dbReference type="FunFam" id="2.60.40.10:FF:000102">
    <property type="entry name" value="filamin-B isoform X2"/>
    <property type="match status" value="1"/>
</dbReference>
<feature type="repeat" description="Filamin" evidence="9">
    <location>
        <begin position="1238"/>
        <end position="1404"/>
    </location>
</feature>
<dbReference type="InterPro" id="IPR001298">
    <property type="entry name" value="Filamin/ABP280_rpt"/>
</dbReference>
<feature type="repeat" description="Filamin" evidence="9">
    <location>
        <begin position="2087"/>
        <end position="2145"/>
    </location>
</feature>
<protein>
    <recommendedName>
        <fullName evidence="11">Calponin-homology (CH) domain-containing protein</fullName>
    </recommendedName>
</protein>
<feature type="repeat" description="Filamin" evidence="9">
    <location>
        <begin position="1736"/>
        <end position="1794"/>
    </location>
</feature>
<feature type="repeat" description="Filamin" evidence="9">
    <location>
        <begin position="1143"/>
        <end position="1237"/>
    </location>
</feature>
<dbReference type="Pfam" id="PF00307">
    <property type="entry name" value="CH"/>
    <property type="match status" value="2"/>
</dbReference>
<feature type="region of interest" description="Disordered" evidence="10">
    <location>
        <begin position="268"/>
        <end position="291"/>
    </location>
</feature>
<dbReference type="FunFam" id="2.60.40.10:FF:000154">
    <property type="entry name" value="filamin-B isoform X1"/>
    <property type="match status" value="1"/>
</dbReference>
<evidence type="ECO:0000256" key="8">
    <source>
        <dbReference type="ARBA" id="ARBA00023212"/>
    </source>
</evidence>
<evidence type="ECO:0000256" key="4">
    <source>
        <dbReference type="ARBA" id="ARBA00022553"/>
    </source>
</evidence>
<comment type="similarity">
    <text evidence="2">Belongs to the filamin family.</text>
</comment>
<name>A0A8C2SG31_CAPHI</name>
<feature type="domain" description="Calponin-homology (CH)" evidence="11">
    <location>
        <begin position="44"/>
        <end position="146"/>
    </location>
</feature>
<feature type="repeat" description="Filamin" evidence="9">
    <location>
        <begin position="2148"/>
        <end position="2241"/>
    </location>
</feature>
<dbReference type="FunFam" id="2.60.40.10:FF:000118">
    <property type="entry name" value="filamin-C isoform X2"/>
    <property type="match status" value="1"/>
</dbReference>
<feature type="repeat" description="Filamin" evidence="9">
    <location>
        <begin position="2340"/>
        <end position="2432"/>
    </location>
</feature>
<dbReference type="FunFam" id="2.60.40.10:FF:000138">
    <property type="entry name" value="filamin-B isoform X1"/>
    <property type="match status" value="1"/>
</dbReference>
<dbReference type="CDD" id="cd21313">
    <property type="entry name" value="CH_FLNB_rpt2"/>
    <property type="match status" value="1"/>
</dbReference>
<dbReference type="InterPro" id="IPR044801">
    <property type="entry name" value="Filamin"/>
</dbReference>
<dbReference type="SMART" id="SM00557">
    <property type="entry name" value="IG_FLMN"/>
    <property type="match status" value="24"/>
</dbReference>
<feature type="repeat" description="Filamin" evidence="9">
    <location>
        <begin position="1794"/>
        <end position="1886"/>
    </location>
</feature>
<evidence type="ECO:0000256" key="10">
    <source>
        <dbReference type="SAM" id="MobiDB-lite"/>
    </source>
</evidence>
<keyword evidence="3" id="KW-0963">Cytoplasm</keyword>
<dbReference type="FunFam" id="2.60.40.10:FF:000122">
    <property type="entry name" value="filamin-C isoform X2"/>
    <property type="match status" value="1"/>
</dbReference>
<feature type="repeat" description="Filamin" evidence="9">
    <location>
        <begin position="1975"/>
        <end position="2061"/>
    </location>
</feature>
<feature type="repeat" description="Filamin" evidence="9">
    <location>
        <begin position="2243"/>
        <end position="2336"/>
    </location>
</feature>
<keyword evidence="8" id="KW-0206">Cytoskeleton</keyword>
<evidence type="ECO:0000256" key="1">
    <source>
        <dbReference type="ARBA" id="ARBA00004245"/>
    </source>
</evidence>
<evidence type="ECO:0000256" key="5">
    <source>
        <dbReference type="ARBA" id="ARBA00022737"/>
    </source>
</evidence>
<keyword evidence="6" id="KW-0832">Ubl conjugation</keyword>
<evidence type="ECO:0000313" key="12">
    <source>
        <dbReference type="Ensembl" id="ENSCHIP00010043712.1"/>
    </source>
</evidence>
<feature type="repeat" description="Filamin" evidence="9">
    <location>
        <begin position="653"/>
        <end position="749"/>
    </location>
</feature>
<dbReference type="CDD" id="cd21309">
    <property type="entry name" value="CH_FLNB_rpt1"/>
    <property type="match status" value="1"/>
</dbReference>
<dbReference type="Ensembl" id="ENSCHIT00010060678.1">
    <property type="protein sequence ID" value="ENSCHIP00010043712.1"/>
    <property type="gene ID" value="ENSCHIG00010024720.1"/>
</dbReference>
<evidence type="ECO:0000256" key="3">
    <source>
        <dbReference type="ARBA" id="ARBA00022490"/>
    </source>
</evidence>
<feature type="repeat" description="Filamin" evidence="9">
    <location>
        <begin position="1050"/>
        <end position="1142"/>
    </location>
</feature>
<dbReference type="Gene3D" id="2.60.40.10">
    <property type="entry name" value="Immunoglobulins"/>
    <property type="match status" value="24"/>
</dbReference>
<dbReference type="FunFam" id="1.10.418.10:FF:000006">
    <property type="entry name" value="Filamin-B isoform A"/>
    <property type="match status" value="1"/>
</dbReference>
<dbReference type="InterPro" id="IPR017868">
    <property type="entry name" value="Filamin/ABP280_repeat-like"/>
</dbReference>
<evidence type="ECO:0000256" key="7">
    <source>
        <dbReference type="ARBA" id="ARBA00023203"/>
    </source>
</evidence>
<evidence type="ECO:0000256" key="6">
    <source>
        <dbReference type="ARBA" id="ARBA00022843"/>
    </source>
</evidence>
<evidence type="ECO:0000256" key="2">
    <source>
        <dbReference type="ARBA" id="ARBA00009238"/>
    </source>
</evidence>
<dbReference type="FunFam" id="2.60.40.10:FF:000096">
    <property type="entry name" value="filamin-C isoform X2"/>
    <property type="match status" value="1"/>
</dbReference>
<dbReference type="FunFam" id="2.60.40.10:FF:000157">
    <property type="entry name" value="filamin-C isoform X1"/>
    <property type="match status" value="1"/>
</dbReference>
<evidence type="ECO:0000256" key="9">
    <source>
        <dbReference type="PROSITE-ProRule" id="PRU00087"/>
    </source>
</evidence>
<dbReference type="Gene3D" id="1.10.418.10">
    <property type="entry name" value="Calponin-like domain"/>
    <property type="match status" value="2"/>
</dbReference>
<dbReference type="FunFam" id="2.60.40.10:FF:000140">
    <property type="entry name" value="FiLamiN (Actin binding protein) homolog"/>
    <property type="match status" value="1"/>
</dbReference>
<dbReference type="InterPro" id="IPR001715">
    <property type="entry name" value="CH_dom"/>
</dbReference>
<dbReference type="PROSITE" id="PS50021">
    <property type="entry name" value="CH"/>
    <property type="match status" value="2"/>
</dbReference>
<feature type="repeat" description="Filamin" evidence="9">
    <location>
        <begin position="853"/>
        <end position="951"/>
    </location>
</feature>
<dbReference type="FunFam" id="2.60.40.10:FF:000007">
    <property type="entry name" value="Filamin-B isoform C"/>
    <property type="match status" value="3"/>
</dbReference>
<sequence>MLASSGRGRAWPGSALLRVGTGALPAARMPVTEKDLAEDAPWKKIQQNTFTRWCNEHLKCVNKRIGNLQTDLSDGLRLIALLEVLSQKHMYRKYHQRPTFRQMQLENVSVALEFLDRESIKLVKAIVDGNLKLILGLVWTLILHYSISMPVWEDEGDDDAKKQTPKQRLLGWIQNKIPYLPITNFNQNWQDGKALGALVDSCAPGLCPDWESWDPRKPVDNAREAMQQADDWLGVPQVITPEEIIHPDVDEHSVMTYLSQFPKAKLKPGAPLKPKLNPKKARAYGRGIEPTGNMVKQPAKFTVDTISAGQGDVMVFVEDPEGNKEEALVTPDSDKNKTYSVEYLPKVTGLHKVTVLFAGQHISKSPFEVNVDKAQGDATAGNIANKPTYFDIYTAGAGVGDIGVEVEDPQGKNTVELLVEDRGNQVYRCVYKPMQPGPHVVKVSFAGDTIPKSPFVVQVGEACNPNACRASGRGLQPKGIRIRETADFRVDTKAAGSGELGVTIKGPKGLEELVKQKGFQDGVYAFEYYPSTQGKYSISITWGGHHIQKSPFEVQVGPEAGMQKVRAWGPGLHGGIVGRSADFVVESIGSEVGSLGFAIEGPSQAKIEYDDQNDGSCDVKYWPKEPGEYAVHIMCDDEDIKDSPFMAYIHPASGDYNPDLVQAYGPGLEKSGCIVNNLAEFTVDPKDAGKAPLKIFAQDGDGQPIDIQMKSRMDGTYACSYTPVKAIKHTIAVVWGGVNIPHSPYRVSIGQGSHPQKVKVFGPGVERSGLKAHEPTHFTVDCTEAGEGDVSVGIKCDARVLSDEEEDVDFDIIHNANDTFTVKYVPPAAGRYTIKVLFASQEIPTSPFRVKVDPSHDASKVKAEGPGLSKAGVENGKPTHFTVYTKGAGKAPLNVQFSSLGPGDAVKDLDIIDNYDYSHTVKYTPTQQGNMQVLVTYGGDPIPKSPFTVGVAAPLDLRSAHPSGLFLFAGVEVGKDQEFAVDTRGAGGQGKLDVTILSPSRKVVPCLVAPVAGRESSTAKFIPREEGLYAIDLTYDGHPVPGSPYMVEASLPPDPTKVKAHGPGLKGGLVGKPAEFTIDTKGAGTGGLGLTVEGPCEAKIECSDNGDGTCSVSYLPTKPGEYFVNILFEEVHIPGSPFKADIEMPFDPSKVVASGPGLEHGKVGEAGLLSVDCSEAGPGTLGLEAVSDSGAKAEVCIENNKDGTYAVTYVPLTAGMYTLTMKYGGELVPHFPTRVKVEPAVDTSRVKVFGPGIEGKDVFREATTDFTVDSRPLTQVGGDHIKAHIANPSGASTECFVTDNADGTYQVEYTPFEKGELSSWNTTLCVHDLPKYNLALFLTLCRGAGIGGLGITVEGPSESKINCRDNKDGSCSAEYYVPFAPGDYDVNITYGGAHIPGSPFRVPVKDVVDPSKVKIVGPGLGSGVRARVLQSFTVDSSKAGLAPLEVRVMGPRGLVEPVNVVDNGDGTHTVTYTPSQEGPYMVSVKYADEEIPRSPFKVKVLPTYDASKVTASGPGLSTYGVPASLPVEFAIDARDAGEGLLAVQITDQEGKPKRAIVHDNKDGTYAVTYIPDKTGRYMIGVTYGGDDIPLSPYRIRATQTGDASKCLATGPGIASTVKTGEEVGFVVDAKTAGKGKVTCTVLTPDGTEAEADVIENEDGTYDIFYTAAKPGTYVIYVRFGGVDIPNSPFTVMVRKLPSLERGCCPLYPVTAASLSNMNGLGFKPFDLVIPFAVRKGEITGEVHMPSGKTATPEIVDNKDGTVTVRYAPTEVGLHEMHIKYMGSHIPGDPLQFYVNYPNSGSVSAYGPGLVYGVANKTATFTIVTEDAGEGGLDLAIEGPSKAEISCIDNKDGTCTVTYLPTLPGDYSILVKYNDKHIPGSPFTAKITDDNRRCSQVKLGSAADFLLDISETDLSTLTASIKAPSGRDEPCLLKRLPNNHIGISFIPREVGEHLVSIKKNGNHVANSPVSIMVVQSEIGDARRAKVYGRGLSEGRTFEMSDFIVDTRDAGYGGISLAVEGPSKVDIQTEDLEDGTCKVSYFPTVPGVYIVSTKFADEHVPGTCGPLCSLRPYLIFHRHCLWALEIDSSDMSAHVTSPSGRVTEAEIVPVGKNSHCVRFVPQEMGVHTVSVKYRGQHVTGSPFQFTVGPLGEGGAHKVRAGGPGLERGEAGVPGKRSGIWTREAGAGGLSIAVEGPSKAEITFDDHKNGSCGVSYIAQEPGNYEVSIKFNDEHIPESPYVVPVIAPSDDARRLTVLSLQESGLKVNQPASFAIRLNGAKGKIDAKVHSPSGAVEECHVSELEPDKYAVRFIPHENGVHTIDVKFNGSHVVGSPFKVRVGEPGQAGNPALVSAYGAGLEGGSTGIQSEFFINTTRAGPGTLSVTIEGPSKVKMDCQETPEGYKVMYTPMAPGNYLIGVKYGGPNHIVGSPFKAKVTGQRLVSPGSANETSSILVESVTRSSTETCYSAIPKASSDASKVTSKGAGLSKAFLGQKSSFLVDCSKAGSNMLLIGVHGPTTPCEEVSMKHVGNQQYNVTYVVKERGDYVLAVKWGEEHIPGSPFHVTVP</sequence>
<feature type="repeat" description="Filamin" evidence="9">
    <location>
        <begin position="364"/>
        <end position="459"/>
    </location>
</feature>
<dbReference type="InterPro" id="IPR036872">
    <property type="entry name" value="CH_dom_sf"/>
</dbReference>
<feature type="repeat" description="Filamin" evidence="9">
    <location>
        <begin position="1501"/>
        <end position="1597"/>
    </location>
</feature>